<dbReference type="EMBL" id="JARPUR010000002">
    <property type="protein sequence ID" value="KAK4883396.1"/>
    <property type="molecule type" value="Genomic_DNA"/>
</dbReference>
<name>A0AAN7SBL3_9COLE</name>
<dbReference type="Proteomes" id="UP001353858">
    <property type="component" value="Unassembled WGS sequence"/>
</dbReference>
<keyword evidence="2" id="KW-1185">Reference proteome</keyword>
<evidence type="ECO:0000313" key="1">
    <source>
        <dbReference type="EMBL" id="KAK4883396.1"/>
    </source>
</evidence>
<comment type="caution">
    <text evidence="1">The sequence shown here is derived from an EMBL/GenBank/DDBJ whole genome shotgun (WGS) entry which is preliminary data.</text>
</comment>
<accession>A0AAN7SBL3</accession>
<reference evidence="2" key="1">
    <citation type="submission" date="2023-01" db="EMBL/GenBank/DDBJ databases">
        <title>Key to firefly adult light organ development and bioluminescence: homeobox transcription factors regulate luciferase expression and transportation to peroxisome.</title>
        <authorList>
            <person name="Fu X."/>
        </authorList>
    </citation>
    <scope>NUCLEOTIDE SEQUENCE [LARGE SCALE GENOMIC DNA]</scope>
</reference>
<proteinExistence type="predicted"/>
<sequence length="105" mass="12179">MDNILKVIVLLHNYCQSEIGHNDMCCPPGYVDSDDPLNGTWREEQRPLNSVGRMSSNFARREVYALRDALADNLTSENRQIIWQNEIVNRGRLKINRGRSRKSTF</sequence>
<organism evidence="1 2">
    <name type="scientific">Aquatica leii</name>
    <dbReference type="NCBI Taxonomy" id="1421715"/>
    <lineage>
        <taxon>Eukaryota</taxon>
        <taxon>Metazoa</taxon>
        <taxon>Ecdysozoa</taxon>
        <taxon>Arthropoda</taxon>
        <taxon>Hexapoda</taxon>
        <taxon>Insecta</taxon>
        <taxon>Pterygota</taxon>
        <taxon>Neoptera</taxon>
        <taxon>Endopterygota</taxon>
        <taxon>Coleoptera</taxon>
        <taxon>Polyphaga</taxon>
        <taxon>Elateriformia</taxon>
        <taxon>Elateroidea</taxon>
        <taxon>Lampyridae</taxon>
        <taxon>Luciolinae</taxon>
        <taxon>Aquatica</taxon>
    </lineage>
</organism>
<dbReference type="AlphaFoldDB" id="A0AAN7SBL3"/>
<gene>
    <name evidence="1" type="ORF">RN001_006715</name>
</gene>
<protein>
    <submittedName>
        <fullName evidence="1">Uncharacterized protein</fullName>
    </submittedName>
</protein>
<evidence type="ECO:0000313" key="2">
    <source>
        <dbReference type="Proteomes" id="UP001353858"/>
    </source>
</evidence>